<evidence type="ECO:0000313" key="5">
    <source>
        <dbReference type="Proteomes" id="UP000515151"/>
    </source>
</evidence>
<dbReference type="InterPro" id="IPR055513">
    <property type="entry name" value="DUF7086"/>
</dbReference>
<accession>A0A218XBN8</accession>
<dbReference type="Pfam" id="PF23324">
    <property type="entry name" value="DUF7086"/>
    <property type="match status" value="1"/>
</dbReference>
<keyword evidence="5" id="KW-1185">Reference proteome</keyword>
<evidence type="ECO:0000313" key="6">
    <source>
        <dbReference type="RefSeq" id="XP_031396849.1"/>
    </source>
</evidence>
<feature type="compositionally biased region" description="Pro residues" evidence="1">
    <location>
        <begin position="39"/>
        <end position="53"/>
    </location>
</feature>
<feature type="region of interest" description="Disordered" evidence="1">
    <location>
        <begin position="111"/>
        <end position="143"/>
    </location>
</feature>
<evidence type="ECO:0000256" key="1">
    <source>
        <dbReference type="SAM" id="MobiDB-lite"/>
    </source>
</evidence>
<dbReference type="Proteomes" id="UP000515151">
    <property type="component" value="Chromosome 5"/>
</dbReference>
<protein>
    <submittedName>
        <fullName evidence="6">Uncharacterized protein LOC116207876</fullName>
    </submittedName>
</protein>
<gene>
    <name evidence="6" type="primary">LOC116207876</name>
    <name evidence="3" type="ORF">CDL15_Pgr001918</name>
</gene>
<reference evidence="4" key="1">
    <citation type="journal article" date="2017" name="Plant J.">
        <title>The pomegranate (Punica granatum L.) genome and the genomics of punicalagin biosynthesis.</title>
        <authorList>
            <person name="Qin G."/>
            <person name="Xu C."/>
            <person name="Ming R."/>
            <person name="Tang H."/>
            <person name="Guyot R."/>
            <person name="Kramer E.M."/>
            <person name="Hu Y."/>
            <person name="Yi X."/>
            <person name="Qi Y."/>
            <person name="Xu X."/>
            <person name="Gao Z."/>
            <person name="Pan H."/>
            <person name="Jian J."/>
            <person name="Tian Y."/>
            <person name="Yue Z."/>
            <person name="Xu Y."/>
        </authorList>
    </citation>
    <scope>NUCLEOTIDE SEQUENCE [LARGE SCALE GENOMIC DNA]</scope>
    <source>
        <strain evidence="4">cv. Dabenzi</strain>
    </source>
</reference>
<dbReference type="PANTHER" id="PTHR34272:SF1">
    <property type="entry name" value="EXPRESSED PROTEIN"/>
    <property type="match status" value="1"/>
</dbReference>
<feature type="compositionally biased region" description="Polar residues" evidence="1">
    <location>
        <begin position="1"/>
        <end position="13"/>
    </location>
</feature>
<dbReference type="AlphaFoldDB" id="A0A218XBN8"/>
<dbReference type="PANTHER" id="PTHR34272">
    <property type="entry name" value="EXPRESSED PROTEIN"/>
    <property type="match status" value="1"/>
</dbReference>
<sequence length="306" mass="34733">MDINRNNISTSSAGGFEDAPGDQEPDDLNLFLSLGSPQPRKPQPNPEQLPPKSPAIIFQPHQLQAPLANHFVMPNASPSSWPLPINPHQQLLFQMPPLQHLPMPILPQPHKEEPRPSIGAVQSPRAQAQRGRVAGAGGALSRRGKAQMITPPFPWATNRRAMVHSYAYLMANGMREITGEVQCKRCDRKYEMQYDLKEKFAELWEYITNTRSLMHDRAPNRWLNPALPDCRHCEQSNCVRPVSTKKKEINWLFLLLGQLLGCCKLSELKYFCKHTRNHRTGAKDRVLYSTYMGLCMQLDSKGPFHV</sequence>
<reference evidence="3" key="2">
    <citation type="submission" date="2017-06" db="EMBL/GenBank/DDBJ databases">
        <title>The pomegranate genome and the genomics of punicalagin biosynthesis.</title>
        <authorList>
            <person name="Xu C."/>
        </authorList>
    </citation>
    <scope>NUCLEOTIDE SEQUENCE [LARGE SCALE GENOMIC DNA]</scope>
    <source>
        <tissue evidence="3">Fresh leaf</tissue>
    </source>
</reference>
<organism evidence="3 4">
    <name type="scientific">Punica granatum</name>
    <name type="common">Pomegranate</name>
    <dbReference type="NCBI Taxonomy" id="22663"/>
    <lineage>
        <taxon>Eukaryota</taxon>
        <taxon>Viridiplantae</taxon>
        <taxon>Streptophyta</taxon>
        <taxon>Embryophyta</taxon>
        <taxon>Tracheophyta</taxon>
        <taxon>Spermatophyta</taxon>
        <taxon>Magnoliopsida</taxon>
        <taxon>eudicotyledons</taxon>
        <taxon>Gunneridae</taxon>
        <taxon>Pentapetalae</taxon>
        <taxon>rosids</taxon>
        <taxon>malvids</taxon>
        <taxon>Myrtales</taxon>
        <taxon>Lythraceae</taxon>
        <taxon>Punica</taxon>
    </lineage>
</organism>
<reference evidence="5" key="3">
    <citation type="journal article" date="2020" name="Plant Biotechnol. J.">
        <title>The pomegranate (Punica granatum L.) draft genome dissects genetic divergence between soft- and hard-seeded cultivars.</title>
        <authorList>
            <person name="Luo X."/>
            <person name="Li H."/>
            <person name="Wu Z."/>
            <person name="Yao W."/>
            <person name="Zhao P."/>
            <person name="Cao D."/>
            <person name="Yu H."/>
            <person name="Li K."/>
            <person name="Poudel K."/>
            <person name="Zhao D."/>
            <person name="Zhang F."/>
            <person name="Xia X."/>
            <person name="Chen L."/>
            <person name="Wang Q."/>
            <person name="Jing D."/>
            <person name="Cao S."/>
        </authorList>
    </citation>
    <scope>NUCLEOTIDE SEQUENCE [LARGE SCALE GENOMIC DNA]</scope>
</reference>
<feature type="region of interest" description="Disordered" evidence="1">
    <location>
        <begin position="1"/>
        <end position="54"/>
    </location>
</feature>
<reference evidence="6" key="4">
    <citation type="submission" date="2025-04" db="UniProtKB">
        <authorList>
            <consortium name="RefSeq"/>
        </authorList>
    </citation>
    <scope>IDENTIFICATION</scope>
    <source>
        <tissue evidence="6">Leaf</tissue>
    </source>
</reference>
<dbReference type="Proteomes" id="UP000197138">
    <property type="component" value="Unassembled WGS sequence"/>
</dbReference>
<feature type="domain" description="DUF7086" evidence="2">
    <location>
        <begin position="167"/>
        <end position="298"/>
    </location>
</feature>
<evidence type="ECO:0000313" key="3">
    <source>
        <dbReference type="EMBL" id="OWM82344.1"/>
    </source>
</evidence>
<proteinExistence type="predicted"/>
<dbReference type="RefSeq" id="XP_031396849.1">
    <property type="nucleotide sequence ID" value="XM_031540989.1"/>
</dbReference>
<name>A0A218XBN8_PUNGR</name>
<dbReference type="GeneID" id="116207876"/>
<evidence type="ECO:0000313" key="4">
    <source>
        <dbReference type="Proteomes" id="UP000197138"/>
    </source>
</evidence>
<evidence type="ECO:0000259" key="2">
    <source>
        <dbReference type="Pfam" id="PF23324"/>
    </source>
</evidence>
<dbReference type="OrthoDB" id="1900495at2759"/>
<dbReference type="EMBL" id="MTKT01002011">
    <property type="protein sequence ID" value="OWM82344.1"/>
    <property type="molecule type" value="Genomic_DNA"/>
</dbReference>